<dbReference type="EMBL" id="DS268417">
    <property type="protein sequence ID" value="EFO83476.1"/>
    <property type="molecule type" value="Genomic_DNA"/>
</dbReference>
<feature type="compositionally biased region" description="Basic and acidic residues" evidence="1">
    <location>
        <begin position="80"/>
        <end position="93"/>
    </location>
</feature>
<proteinExistence type="predicted"/>
<feature type="compositionally biased region" description="Low complexity" evidence="1">
    <location>
        <begin position="609"/>
        <end position="618"/>
    </location>
</feature>
<keyword evidence="3" id="KW-1185">Reference proteome</keyword>
<feature type="compositionally biased region" description="Polar residues" evidence="1">
    <location>
        <begin position="493"/>
        <end position="511"/>
    </location>
</feature>
<feature type="compositionally biased region" description="Polar residues" evidence="1">
    <location>
        <begin position="130"/>
        <end position="139"/>
    </location>
</feature>
<feature type="region of interest" description="Disordered" evidence="1">
    <location>
        <begin position="793"/>
        <end position="824"/>
    </location>
</feature>
<dbReference type="AlphaFoldDB" id="E3LWJ2"/>
<feature type="compositionally biased region" description="Basic and acidic residues" evidence="1">
    <location>
        <begin position="241"/>
        <end position="257"/>
    </location>
</feature>
<evidence type="ECO:0000313" key="3">
    <source>
        <dbReference type="Proteomes" id="UP000008281"/>
    </source>
</evidence>
<feature type="compositionally biased region" description="Basic residues" evidence="1">
    <location>
        <begin position="70"/>
        <end position="79"/>
    </location>
</feature>
<feature type="compositionally biased region" description="Polar residues" evidence="1">
    <location>
        <begin position="416"/>
        <end position="435"/>
    </location>
</feature>
<feature type="compositionally biased region" description="Polar residues" evidence="1">
    <location>
        <begin position="1"/>
        <end position="14"/>
    </location>
</feature>
<feature type="compositionally biased region" description="Basic and acidic residues" evidence="1">
    <location>
        <begin position="339"/>
        <end position="358"/>
    </location>
</feature>
<name>E3LWJ2_CAERE</name>
<dbReference type="Proteomes" id="UP000008281">
    <property type="component" value="Unassembled WGS sequence"/>
</dbReference>
<evidence type="ECO:0000313" key="2">
    <source>
        <dbReference type="EMBL" id="EFO83476.1"/>
    </source>
</evidence>
<feature type="compositionally biased region" description="Acidic residues" evidence="1">
    <location>
        <begin position="815"/>
        <end position="824"/>
    </location>
</feature>
<feature type="compositionally biased region" description="Basic and acidic residues" evidence="1">
    <location>
        <begin position="157"/>
        <end position="169"/>
    </location>
</feature>
<feature type="compositionally biased region" description="Basic and acidic residues" evidence="1">
    <location>
        <begin position="269"/>
        <end position="290"/>
    </location>
</feature>
<dbReference type="HOGENOM" id="CLU_343627_0_0_1"/>
<feature type="compositionally biased region" description="Polar residues" evidence="1">
    <location>
        <begin position="313"/>
        <end position="338"/>
    </location>
</feature>
<feature type="compositionally biased region" description="Basic and acidic residues" evidence="1">
    <location>
        <begin position="186"/>
        <end position="200"/>
    </location>
</feature>
<feature type="compositionally biased region" description="Low complexity" evidence="1">
    <location>
        <begin position="35"/>
        <end position="54"/>
    </location>
</feature>
<feature type="compositionally biased region" description="Polar residues" evidence="1">
    <location>
        <begin position="370"/>
        <end position="386"/>
    </location>
</feature>
<feature type="compositionally biased region" description="Polar residues" evidence="1">
    <location>
        <begin position="258"/>
        <end position="268"/>
    </location>
</feature>
<feature type="compositionally biased region" description="Basic and acidic residues" evidence="1">
    <location>
        <begin position="301"/>
        <end position="310"/>
    </location>
</feature>
<protein>
    <submittedName>
        <fullName evidence="2">Uncharacterized protein</fullName>
    </submittedName>
</protein>
<reference evidence="2" key="1">
    <citation type="submission" date="2007-07" db="EMBL/GenBank/DDBJ databases">
        <title>PCAP assembly of the Caenorhabditis remanei genome.</title>
        <authorList>
            <consortium name="The Caenorhabditis remanei Sequencing Consortium"/>
            <person name="Wilson R.K."/>
        </authorList>
    </citation>
    <scope>NUCLEOTIDE SEQUENCE [LARGE SCALE GENOMIC DNA]</scope>
    <source>
        <strain evidence="2">PB4641</strain>
    </source>
</reference>
<sequence>MSNHQGESSSQNGNLEKEVSELRLEVAQLREALRSRTTSGTSTPAPPTQTSTNPIALKNTSSLSAGKLSRSAKRRLKMERKREEASKMEKNGERQGGNQNNRRSVAMEREPTFHGAPSTSRSETYYEFDSNGNKDNWWNDTEYRPNWETFGPGFSREGYRNSRRDERPSEPFAHYRHHGYGSPSNDLREQDSRRNYRGENHYQQQDQYDTRRPESNPYHQDYQYRDQPSTSSGFELIEIGCRFDGHQTTSKRYESRGRSNGNQPNMMDNSRRQQESSPRNSDRNSHRDSGNGHGSCLPYQESRDHRKFENKAAQLSGSSSSRWGTQQSQYRPQPTQYGRRQDTYQEPMDSRYREDSRSFQEPYKGYHQEYQPSNPYHPGSSSQFDSIQIGGRFDGNQAPSSRRQSPPRPRNDGRYSSESSRPSTRDQPGTSSSGFDNFDSIQIGCRFDGTSSRTVGTRRRSPPRPRNDRRFENELGPSRSQIEALRNVPGPSTPSQRPSNSNLQKENSGSWDSLDEIEGTRIERQNPDRQVEHRESQPLPQSPHTESSRREQRAQNPPPVQINRGFGFGFGFPPLDFSESSDGPSTSEQRPAPRYYANQEWGQEPSGEPQSLSDSISPPSDPTSPPRSHSRDIIPSHQRSRQRSSRRPAPVPHGLDVPFPRPGQEQYLVDGEEEQPVEVEEKPEPFTVVFDPFGECMLSSSNGEVKFFEDDKFSWVQTDLDLIKGHGDGDLRARIEPVATPCLVPGKGAAYCGWRVKEVIEVIPRPRTPNSDDDLPLLDDAFWRPVEVSRPLPQVQPAVALPETSRPETPRGETTSEEESDGEW</sequence>
<dbReference type="InParanoid" id="E3LWJ2"/>
<evidence type="ECO:0000256" key="1">
    <source>
        <dbReference type="SAM" id="MobiDB-lite"/>
    </source>
</evidence>
<feature type="region of interest" description="Disordered" evidence="1">
    <location>
        <begin position="1"/>
        <end position="664"/>
    </location>
</feature>
<feature type="compositionally biased region" description="Basic and acidic residues" evidence="1">
    <location>
        <begin position="15"/>
        <end position="24"/>
    </location>
</feature>
<organism evidence="3">
    <name type="scientific">Caenorhabditis remanei</name>
    <name type="common">Caenorhabditis vulgaris</name>
    <dbReference type="NCBI Taxonomy" id="31234"/>
    <lineage>
        <taxon>Eukaryota</taxon>
        <taxon>Metazoa</taxon>
        <taxon>Ecdysozoa</taxon>
        <taxon>Nematoda</taxon>
        <taxon>Chromadorea</taxon>
        <taxon>Rhabditida</taxon>
        <taxon>Rhabditina</taxon>
        <taxon>Rhabditomorpha</taxon>
        <taxon>Rhabditoidea</taxon>
        <taxon>Rhabditidae</taxon>
        <taxon>Peloderinae</taxon>
        <taxon>Caenorhabditis</taxon>
    </lineage>
</organism>
<feature type="compositionally biased region" description="Polar residues" evidence="1">
    <location>
        <begin position="578"/>
        <end position="589"/>
    </location>
</feature>
<gene>
    <name evidence="2" type="ORF">CRE_03099</name>
</gene>
<accession>E3LWJ2</accession>
<feature type="compositionally biased region" description="Basic and acidic residues" evidence="1">
    <location>
        <begin position="518"/>
        <end position="536"/>
    </location>
</feature>